<dbReference type="SMART" id="SM00773">
    <property type="entry name" value="WGR"/>
    <property type="match status" value="1"/>
</dbReference>
<dbReference type="InterPro" id="IPR049809">
    <property type="entry name" value="YehF/YfeS-like_WGR"/>
</dbReference>
<proteinExistence type="predicted"/>
<gene>
    <name evidence="3" type="ORF">MYF79_17515</name>
</gene>
<dbReference type="Pfam" id="PF14559">
    <property type="entry name" value="TPR_19"/>
    <property type="match status" value="1"/>
</dbReference>
<keyword evidence="4" id="KW-1185">Reference proteome</keyword>
<reference evidence="3 4" key="1">
    <citation type="submission" date="2022-04" db="EMBL/GenBank/DDBJ databases">
        <title>The arsenic-methylating capacity of Chitinophaga filiformis YT5 during chitin decomposition.</title>
        <authorList>
            <person name="Chen G."/>
            <person name="Liang Y."/>
        </authorList>
    </citation>
    <scope>NUCLEOTIDE SEQUENCE [LARGE SCALE GENOMIC DNA]</scope>
    <source>
        <strain evidence="3 4">YT5</strain>
    </source>
</reference>
<dbReference type="InterPro" id="IPR019734">
    <property type="entry name" value="TPR_rpt"/>
</dbReference>
<dbReference type="PANTHER" id="PTHR30634">
    <property type="entry name" value="OUTER MEMBRANE LOLAB LIPOPROTEIN INSERTION APPARATUS"/>
    <property type="match status" value="1"/>
</dbReference>
<keyword evidence="1" id="KW-0802">TPR repeat</keyword>
<evidence type="ECO:0000313" key="3">
    <source>
        <dbReference type="EMBL" id="UPK66737.1"/>
    </source>
</evidence>
<dbReference type="EMBL" id="CP095855">
    <property type="protein sequence ID" value="UPK66737.1"/>
    <property type="molecule type" value="Genomic_DNA"/>
</dbReference>
<dbReference type="PROSITE" id="PS50005">
    <property type="entry name" value="TPR"/>
    <property type="match status" value="1"/>
</dbReference>
<dbReference type="CDD" id="cd07996">
    <property type="entry name" value="WGR_MMR_like"/>
    <property type="match status" value="1"/>
</dbReference>
<name>A0ABY4HT35_CHIFI</name>
<protein>
    <submittedName>
        <fullName evidence="3">WGR domain-containing protein</fullName>
    </submittedName>
</protein>
<dbReference type="RefSeq" id="WP_247808947.1">
    <property type="nucleotide sequence ID" value="NZ_CP095855.1"/>
</dbReference>
<accession>A0ABY4HT35</accession>
<evidence type="ECO:0000259" key="2">
    <source>
        <dbReference type="PROSITE" id="PS51977"/>
    </source>
</evidence>
<dbReference type="SUPFAM" id="SSF81901">
    <property type="entry name" value="HCP-like"/>
    <property type="match status" value="1"/>
</dbReference>
<organism evidence="3 4">
    <name type="scientific">Chitinophaga filiformis</name>
    <name type="common">Myxococcus filiformis</name>
    <name type="synonym">Flexibacter filiformis</name>
    <dbReference type="NCBI Taxonomy" id="104663"/>
    <lineage>
        <taxon>Bacteria</taxon>
        <taxon>Pseudomonadati</taxon>
        <taxon>Bacteroidota</taxon>
        <taxon>Chitinophagia</taxon>
        <taxon>Chitinophagales</taxon>
        <taxon>Chitinophagaceae</taxon>
        <taxon>Chitinophaga</taxon>
    </lineage>
</organism>
<dbReference type="SUPFAM" id="SSF142921">
    <property type="entry name" value="WGR domain-like"/>
    <property type="match status" value="1"/>
</dbReference>
<dbReference type="InterPro" id="IPR037883">
    <property type="entry name" value="Knr4/Smi1-like_sf"/>
</dbReference>
<dbReference type="Gene3D" id="1.25.40.10">
    <property type="entry name" value="Tetratricopeptide repeat domain"/>
    <property type="match status" value="2"/>
</dbReference>
<dbReference type="InterPro" id="IPR008893">
    <property type="entry name" value="WGR_domain"/>
</dbReference>
<dbReference type="InterPro" id="IPR036930">
    <property type="entry name" value="WGR_dom_sf"/>
</dbReference>
<dbReference type="Gene3D" id="2.20.140.10">
    <property type="entry name" value="WGR domain"/>
    <property type="match status" value="1"/>
</dbReference>
<dbReference type="PROSITE" id="PS51977">
    <property type="entry name" value="WGR"/>
    <property type="match status" value="1"/>
</dbReference>
<dbReference type="InterPro" id="IPR011990">
    <property type="entry name" value="TPR-like_helical_dom_sf"/>
</dbReference>
<dbReference type="InterPro" id="IPR050458">
    <property type="entry name" value="LolB"/>
</dbReference>
<sequence length="1485" mass="170745">MRSKFIYQDGKSNKFWDIEITGNQFTVYFGKAGTEGQTQTKEYTSEDECKKAAEKLIAEKIKKGYSRLAEEAADQILSTDAITPEIPGDTLPRHLFNDLLALAQYLADGKYPGELETVPVTDENIEEMEAAAGFQMPEAFVDFWLEKGSLFFSKDDFICAVYCYNAGGVNGNNLHGLLTFYQNFYRCKFKLLDEEAGFLSKGCWVLGMIISGDEMRIFVSDPLGIIHVVHFPQALRNTSDEAFLQALSPVLEAKTALKSIMGTAAFNTITVNTGTNEAEAVGDEAGEEDENKETQAFLEKHGLKAVSYREALEALELDQLFDYWEDEDNSYAENYESEREYFEEYNNDIYYCDGDLHIDGDLKIPHVNTGLVVVRGNMTIEGKVASSYGSAYAYYVTGDTNIDFLELGYFQKTVGTETIRYVAYAWAEDDEVVHSMPTRTVNAPYFFSWFYGLHCFEFAPETLITALYNYDELTAYTTDNAFLAWHDYAYAFVPELCYTLDESHHDTLNINTRSVYEALKSNQPVLQKGVTLEGIKLTREGVRLKDQEDVAGAYQLFKAAFTKSPGYYLAYYHAGKCLFEQKAYKQAMETFVKGIPYTPEKVKYELACMEEAALCAVQIGEYEKAIELAHRALQKSNSAYFALRVLGEALIYQQQLDAAKGYLERSVDIKSIFTNNWLLGLVYHLQGDGKKADNYYKEAAQKSSRAQPYTEHTSLRYIYGDAVTVNWDAQAPVSAVKDQAYWDQYFTDMLAKYGPDMYKKTGKFPDEWLGAKLLNIPEQYRTRDMLQALLEHQTKGEYDVRGRVITYFKPELYTPAIILLAVNREEPCFYQEIPAAFLSEEIYAVHPHGIDLSCVPEEHLTYDLCFRAVSGNQYNYNHVPAAFKDERMNVALIAGGNLQSTHCKDLPSKYYTNTYIIQAIDLGIHVIKNIPAKLVDTEIYQYAVRKYGQDPEWPFIVELYDRERWRFGSQSDMERMGNNVKKYGMDIFEYVEMDRINKHSFAYYRKHLGQLPGFNEKAAAAGWEERSKITDEYFVQAEFDYDTFSKVWACFWDEDFIIKAITDNKSGNSERIYDVPQKYLTQRICDIAVKMNSYDFEFVPKHFVTQEMCETACSLDYGTALEYVPLPMRTAKVCELAIRRDITNIKFVPLALRTIDFCAGAVLSDQQLSKYIPHAQYAAVYEMLVKKYKNRFAADYLLLNQGLGLIMDKRYEEAIKQLSEVEGIKNVEPSYLHQSVYYLGWAYHLQNNTVKATEYYRKSQDIAKTQKIEDENWLTYPYASFRLPDVPGVYEFSREEFKRQMHEATLLVQDKNYTQAIEILEQAEKLLRDAQCSEMSLWAYVWDYQRYALYEAGRKEESLALCRNTITELGKLTLWDYLEEFNPIRAALRSAHNNLAYHCYETATDLKGIEEGIKHIKITMKTVSPIEEKGVLNLFYETHALLLNKAMSFDPAYRKDLEKVVAKISKLKLKEKGLLSDEYIEHVKL</sequence>
<dbReference type="SUPFAM" id="SSF48452">
    <property type="entry name" value="TPR-like"/>
    <property type="match status" value="1"/>
</dbReference>
<dbReference type="Proteomes" id="UP000830198">
    <property type="component" value="Chromosome"/>
</dbReference>
<dbReference type="SMART" id="SM00028">
    <property type="entry name" value="TPR"/>
    <property type="match status" value="5"/>
</dbReference>
<evidence type="ECO:0000313" key="4">
    <source>
        <dbReference type="Proteomes" id="UP000830198"/>
    </source>
</evidence>
<evidence type="ECO:0000256" key="1">
    <source>
        <dbReference type="PROSITE-ProRule" id="PRU00339"/>
    </source>
</evidence>
<feature type="repeat" description="TPR" evidence="1">
    <location>
        <begin position="568"/>
        <end position="601"/>
    </location>
</feature>
<feature type="domain" description="WGR" evidence="2">
    <location>
        <begin position="1"/>
        <end position="79"/>
    </location>
</feature>
<dbReference type="PANTHER" id="PTHR30634:SF13">
    <property type="entry name" value="PROTEIN YEHF"/>
    <property type="match status" value="1"/>
</dbReference>
<dbReference type="SUPFAM" id="SSF160631">
    <property type="entry name" value="SMI1/KNR4-like"/>
    <property type="match status" value="1"/>
</dbReference>
<dbReference type="Pfam" id="PF05406">
    <property type="entry name" value="WGR"/>
    <property type="match status" value="1"/>
</dbReference>